<dbReference type="Pfam" id="PF13560">
    <property type="entry name" value="HTH_31"/>
    <property type="match status" value="1"/>
</dbReference>
<name>A0A2V1K8L1_9ACTO</name>
<dbReference type="InterPro" id="IPR010982">
    <property type="entry name" value="Lambda_DNA-bd_dom_sf"/>
</dbReference>
<dbReference type="GO" id="GO:0003677">
    <property type="term" value="F:DNA binding"/>
    <property type="evidence" value="ECO:0007669"/>
    <property type="project" value="InterPro"/>
</dbReference>
<sequence length="97" mass="11026">MAEPSPLEKNIASLFAKTIRERREDLGMSQEEVAQKAGIDRNHYQLMEHARSDRKTNRPANPQMFTLLRLAEALDMPLEDLLEGISITYRRESGAGV</sequence>
<dbReference type="AlphaFoldDB" id="A0A2V1K8L1"/>
<organism evidence="2 3">
    <name type="scientific">Ancrocorticia populi</name>
    <dbReference type="NCBI Taxonomy" id="2175228"/>
    <lineage>
        <taxon>Bacteria</taxon>
        <taxon>Bacillati</taxon>
        <taxon>Actinomycetota</taxon>
        <taxon>Actinomycetes</taxon>
        <taxon>Actinomycetales</taxon>
        <taxon>Actinomycetaceae</taxon>
        <taxon>Ancrocorticia</taxon>
    </lineage>
</organism>
<dbReference type="PROSITE" id="PS50943">
    <property type="entry name" value="HTH_CROC1"/>
    <property type="match status" value="1"/>
</dbReference>
<feature type="domain" description="HTH cro/C1-type" evidence="1">
    <location>
        <begin position="19"/>
        <end position="81"/>
    </location>
</feature>
<accession>A0A2V1K8L1</accession>
<dbReference type="Proteomes" id="UP000245283">
    <property type="component" value="Unassembled WGS sequence"/>
</dbReference>
<protein>
    <submittedName>
        <fullName evidence="2">XRE family transcriptional regulator</fullName>
    </submittedName>
</protein>
<evidence type="ECO:0000313" key="3">
    <source>
        <dbReference type="Proteomes" id="UP000245283"/>
    </source>
</evidence>
<dbReference type="CDD" id="cd00093">
    <property type="entry name" value="HTH_XRE"/>
    <property type="match status" value="1"/>
</dbReference>
<comment type="caution">
    <text evidence="2">The sequence shown here is derived from an EMBL/GenBank/DDBJ whole genome shotgun (WGS) entry which is preliminary data.</text>
</comment>
<dbReference type="SMART" id="SM00530">
    <property type="entry name" value="HTH_XRE"/>
    <property type="match status" value="1"/>
</dbReference>
<dbReference type="EMBL" id="QETB01000002">
    <property type="protein sequence ID" value="PWF26684.1"/>
    <property type="molecule type" value="Genomic_DNA"/>
</dbReference>
<proteinExistence type="predicted"/>
<gene>
    <name evidence="2" type="ORF">DD236_05185</name>
</gene>
<dbReference type="SUPFAM" id="SSF47413">
    <property type="entry name" value="lambda repressor-like DNA-binding domains"/>
    <property type="match status" value="1"/>
</dbReference>
<evidence type="ECO:0000313" key="2">
    <source>
        <dbReference type="EMBL" id="PWF26684.1"/>
    </source>
</evidence>
<dbReference type="OrthoDB" id="9814553at2"/>
<reference evidence="3" key="1">
    <citation type="submission" date="2018-05" db="EMBL/GenBank/DDBJ databases">
        <authorList>
            <person name="Li Y."/>
        </authorList>
    </citation>
    <scope>NUCLEOTIDE SEQUENCE [LARGE SCALE GENOMIC DNA]</scope>
    <source>
        <strain evidence="3">sk1b4</strain>
    </source>
</reference>
<evidence type="ECO:0000259" key="1">
    <source>
        <dbReference type="PROSITE" id="PS50943"/>
    </source>
</evidence>
<dbReference type="Gene3D" id="1.10.260.40">
    <property type="entry name" value="lambda repressor-like DNA-binding domains"/>
    <property type="match status" value="1"/>
</dbReference>
<dbReference type="InterPro" id="IPR001387">
    <property type="entry name" value="Cro/C1-type_HTH"/>
</dbReference>
<keyword evidence="3" id="KW-1185">Reference proteome</keyword>
<dbReference type="RefSeq" id="WP_109093330.1">
    <property type="nucleotide sequence ID" value="NZ_CAMELQ010000008.1"/>
</dbReference>